<gene>
    <name evidence="1" type="ORF">QBZ16_002669</name>
</gene>
<organism evidence="1 2">
    <name type="scientific">Prototheca wickerhamii</name>
    <dbReference type="NCBI Taxonomy" id="3111"/>
    <lineage>
        <taxon>Eukaryota</taxon>
        <taxon>Viridiplantae</taxon>
        <taxon>Chlorophyta</taxon>
        <taxon>core chlorophytes</taxon>
        <taxon>Trebouxiophyceae</taxon>
        <taxon>Chlorellales</taxon>
        <taxon>Chlorellaceae</taxon>
        <taxon>Prototheca</taxon>
    </lineage>
</organism>
<name>A0AAD9II75_PROWI</name>
<evidence type="ECO:0000313" key="1">
    <source>
        <dbReference type="EMBL" id="KAK2078979.1"/>
    </source>
</evidence>
<protein>
    <submittedName>
        <fullName evidence="1">Uncharacterized protein</fullName>
    </submittedName>
</protein>
<comment type="caution">
    <text evidence="1">The sequence shown here is derived from an EMBL/GenBank/DDBJ whole genome shotgun (WGS) entry which is preliminary data.</text>
</comment>
<proteinExistence type="predicted"/>
<reference evidence="1" key="1">
    <citation type="submission" date="2021-01" db="EMBL/GenBank/DDBJ databases">
        <authorList>
            <person name="Eckstrom K.M.E."/>
        </authorList>
    </citation>
    <scope>NUCLEOTIDE SEQUENCE</scope>
    <source>
        <strain evidence="1">UVCC 0001</strain>
    </source>
</reference>
<sequence length="157" mass="16290">MVVLLALLLSVASADRLSPRRLATSQCAAESKCISSSCSEAFAHTDFPVSAWGVWSESLTNSTLSLMACTTACSATSATCSPLQSLSIRLKDGLLAKPSQFEASPEGASVSNCSDAGKGYRWTGAALGPLGVANPSKVRWCAHAEGEWGCRGRLSGM</sequence>
<accession>A0AAD9II75</accession>
<dbReference type="EMBL" id="JASFZW010000003">
    <property type="protein sequence ID" value="KAK2078979.1"/>
    <property type="molecule type" value="Genomic_DNA"/>
</dbReference>
<dbReference type="Proteomes" id="UP001255856">
    <property type="component" value="Unassembled WGS sequence"/>
</dbReference>
<dbReference type="AlphaFoldDB" id="A0AAD9II75"/>
<keyword evidence="2" id="KW-1185">Reference proteome</keyword>
<evidence type="ECO:0000313" key="2">
    <source>
        <dbReference type="Proteomes" id="UP001255856"/>
    </source>
</evidence>